<feature type="non-terminal residue" evidence="2">
    <location>
        <position position="69"/>
    </location>
</feature>
<comment type="caution">
    <text evidence="2">The sequence shown here is derived from an EMBL/GenBank/DDBJ whole genome shotgun (WGS) entry which is preliminary data.</text>
</comment>
<name>A0A9N7RD19_STRHE</name>
<organism evidence="2 3">
    <name type="scientific">Striga hermonthica</name>
    <name type="common">Purple witchweed</name>
    <name type="synonym">Buchnera hermonthica</name>
    <dbReference type="NCBI Taxonomy" id="68872"/>
    <lineage>
        <taxon>Eukaryota</taxon>
        <taxon>Viridiplantae</taxon>
        <taxon>Streptophyta</taxon>
        <taxon>Embryophyta</taxon>
        <taxon>Tracheophyta</taxon>
        <taxon>Spermatophyta</taxon>
        <taxon>Magnoliopsida</taxon>
        <taxon>eudicotyledons</taxon>
        <taxon>Gunneridae</taxon>
        <taxon>Pentapetalae</taxon>
        <taxon>asterids</taxon>
        <taxon>lamiids</taxon>
        <taxon>Lamiales</taxon>
        <taxon>Orobanchaceae</taxon>
        <taxon>Buchnereae</taxon>
        <taxon>Striga</taxon>
    </lineage>
</organism>
<sequence length="69" mass="7114">GAPRVGGSGTPSAAAGQRVGSGMRCFGHLRASCPRGSRSRGLFLDDGDELDENAAYDGPPVFDVEPEVH</sequence>
<dbReference type="Proteomes" id="UP001153555">
    <property type="component" value="Unassembled WGS sequence"/>
</dbReference>
<evidence type="ECO:0000256" key="1">
    <source>
        <dbReference type="SAM" id="MobiDB-lite"/>
    </source>
</evidence>
<feature type="non-terminal residue" evidence="2">
    <location>
        <position position="1"/>
    </location>
</feature>
<accession>A0A9N7RD19</accession>
<feature type="region of interest" description="Disordered" evidence="1">
    <location>
        <begin position="50"/>
        <end position="69"/>
    </location>
</feature>
<protein>
    <submittedName>
        <fullName evidence="2">Uncharacterized protein</fullName>
    </submittedName>
</protein>
<evidence type="ECO:0000313" key="3">
    <source>
        <dbReference type="Proteomes" id="UP001153555"/>
    </source>
</evidence>
<proteinExistence type="predicted"/>
<dbReference type="EMBL" id="CACSLK010024787">
    <property type="protein sequence ID" value="CAA0824765.1"/>
    <property type="molecule type" value="Genomic_DNA"/>
</dbReference>
<gene>
    <name evidence="2" type="ORF">SHERM_21667</name>
</gene>
<keyword evidence="3" id="KW-1185">Reference proteome</keyword>
<reference evidence="2" key="1">
    <citation type="submission" date="2019-12" db="EMBL/GenBank/DDBJ databases">
        <authorList>
            <person name="Scholes J."/>
        </authorList>
    </citation>
    <scope>NUCLEOTIDE SEQUENCE</scope>
</reference>
<evidence type="ECO:0000313" key="2">
    <source>
        <dbReference type="EMBL" id="CAA0824765.1"/>
    </source>
</evidence>
<dbReference type="AlphaFoldDB" id="A0A9N7RD19"/>